<evidence type="ECO:0000256" key="3">
    <source>
        <dbReference type="ARBA" id="ARBA00023236"/>
    </source>
</evidence>
<keyword evidence="3" id="KW-0742">SOS response</keyword>
<keyword evidence="1" id="KW-0227">DNA damage</keyword>
<dbReference type="KEGG" id="mste:MSTE_01476"/>
<evidence type="ECO:0000313" key="5">
    <source>
        <dbReference type="EMBL" id="BAX96801.1"/>
    </source>
</evidence>
<evidence type="ECO:0000256" key="1">
    <source>
        <dbReference type="ARBA" id="ARBA00022763"/>
    </source>
</evidence>
<proteinExistence type="predicted"/>
<dbReference type="Pfam" id="PF13558">
    <property type="entry name" value="SbcC_Walker_B"/>
    <property type="match status" value="1"/>
</dbReference>
<dbReference type="Gene3D" id="3.40.50.300">
    <property type="entry name" value="P-loop containing nucleotide triphosphate hydrolases"/>
    <property type="match status" value="1"/>
</dbReference>
<dbReference type="GO" id="GO:0006302">
    <property type="term" value="P:double-strand break repair"/>
    <property type="evidence" value="ECO:0007669"/>
    <property type="project" value="TreeGrafter"/>
</dbReference>
<keyword evidence="2" id="KW-0234">DNA repair</keyword>
<dbReference type="SUPFAM" id="SSF52540">
    <property type="entry name" value="P-loop containing nucleoside triphosphate hydrolases"/>
    <property type="match status" value="1"/>
</dbReference>
<gene>
    <name evidence="5" type="ORF">MSTE_01476</name>
</gene>
<dbReference type="GO" id="GO:0009432">
    <property type="term" value="P:SOS response"/>
    <property type="evidence" value="ECO:0007669"/>
    <property type="project" value="UniProtKB-KW"/>
</dbReference>
<dbReference type="PANTHER" id="PTHR32182">
    <property type="entry name" value="DNA REPLICATION AND REPAIR PROTEIN RECF"/>
    <property type="match status" value="1"/>
</dbReference>
<evidence type="ECO:0000256" key="2">
    <source>
        <dbReference type="ARBA" id="ARBA00023204"/>
    </source>
</evidence>
<dbReference type="InterPro" id="IPR027417">
    <property type="entry name" value="P-loop_NTPase"/>
</dbReference>
<organism evidence="5 6">
    <name type="scientific">[Mycobacterium] stephanolepidis</name>
    <dbReference type="NCBI Taxonomy" id="1520670"/>
    <lineage>
        <taxon>Bacteria</taxon>
        <taxon>Bacillati</taxon>
        <taxon>Actinomycetota</taxon>
        <taxon>Actinomycetes</taxon>
        <taxon>Mycobacteriales</taxon>
        <taxon>Mycobacteriaceae</taxon>
        <taxon>Mycobacteroides</taxon>
    </lineage>
</organism>
<accession>A0A1Z4EV13</accession>
<dbReference type="Proteomes" id="UP000217954">
    <property type="component" value="Chromosome"/>
</dbReference>
<name>A0A1Z4EV13_9MYCO</name>
<dbReference type="EMBL" id="AP018165">
    <property type="protein sequence ID" value="BAX96801.1"/>
    <property type="molecule type" value="Genomic_DNA"/>
</dbReference>
<evidence type="ECO:0000256" key="4">
    <source>
        <dbReference type="SAM" id="Coils"/>
    </source>
</evidence>
<sequence length="1123" mass="124776">MTMNDGLTGRPGDSATQQFWLSRLQVINWGVFDGYHTIEFSRRGTLITGSSGSGKSSLLDAISLAFLSSNRRNFNASSDSTAAGSSMGKRTVDKYVRGLWGELKNPGERPTQMFLRGKGAAWSAIAVTYSGTDGRVITGLVLKWLAPGSDSDSSSRYYLIDADADIRDLCNAWASKGYSAAVFDGAGWRGHKSERWYLEQLYAAVGIQGSSAAQQLLGKAKSLKSVGGLEQFVREYMLDEPESMAAISEALGQITPLVDARAALAVAQRQRQTLGDIEQIQQTYASDAAQLATVDVVDHHTVRDYVDQQRLALAGPEIDLLDTEITRLGGECDEIQSRQDILTGERDKLLGRIAAADSNLAPLKSELAHARARAEEVSRRRTAYDSALWDLGHDEDIESAEEFEAMRVESLRAVTRINAELEAGHDAYVMAAGALSTARDQLRAASSELKRVEHVGTSVPPDEDRMRGEIAAALGLTAKELPYVCELMDLRPGQERWRRSVEKVLRSTGLCLLVPDQHHRQVLRYVNENPMRGYLQMERVIPSGAPRRAEPGTLADCLRLTNPNHECASAAMNLIAGVGDYILVDTPDEFSKHRRAVTDQGLRKDGDRRAVKDDRRELRASQYIYQGNAGDKRAALSDDVVEAQQAVGDAEKFIGEMDTKREELRSEVVRWSKLHSQYEYWSQIDTDSAEAAVARLQDQYDAMLEANPDLTGLQQQADSYLDEIKKLSERIGALRRQESEHDSRRTRLLDLLDNLNPREVGGHTRSGIEAYVPQLSSSLDVLEPDTYRLELWRQIEKDQSVLRESVTRSRNELNRILNAYDRDFPDSIPNDSENFDEKIHDYVALCRRIDERDLPAAYEQMLRLITEQAPTAVLRLHQLAEEEAHRITDQIDRVNSGLGSVEFNRGTRLTLRAEPKALEAVGELNERARRISGRAVAVSMGDEKAIHDQYQDILQLRNLLAAETPEARQWTRDALDVRNRFVLYCEERDAATGEAIRTYSNAGANSGGEQEKLMAFCLAGALSFNLANPETGDNRPVFAQLMLDEAFSKSDPQFAQQALSAFRKFGFQLVIVATVQNTTTIQPYIDSVVMVSKPDGPGVRPVASTRTVPIGELGDVRKAVNAR</sequence>
<feature type="coiled-coil region" evidence="4">
    <location>
        <begin position="686"/>
        <end position="737"/>
    </location>
</feature>
<evidence type="ECO:0008006" key="7">
    <source>
        <dbReference type="Google" id="ProtNLM"/>
    </source>
</evidence>
<dbReference type="GO" id="GO:0000731">
    <property type="term" value="P:DNA synthesis involved in DNA repair"/>
    <property type="evidence" value="ECO:0007669"/>
    <property type="project" value="TreeGrafter"/>
</dbReference>
<keyword evidence="4" id="KW-0175">Coiled coil</keyword>
<dbReference type="AlphaFoldDB" id="A0A1Z4EV13"/>
<dbReference type="PANTHER" id="PTHR32182:SF0">
    <property type="entry name" value="DNA REPLICATION AND REPAIR PROTEIN RECF"/>
    <property type="match status" value="1"/>
</dbReference>
<evidence type="ECO:0000313" key="6">
    <source>
        <dbReference type="Proteomes" id="UP000217954"/>
    </source>
</evidence>
<protein>
    <recommendedName>
        <fullName evidence="7">Nuclease</fullName>
    </recommendedName>
</protein>
<reference evidence="6" key="1">
    <citation type="journal article" date="2017" name="Genome Announc.">
        <title>Complete Genome Sequence of Mycobacterium stephanolepidis.</title>
        <authorList>
            <person name="Fukano H."/>
            <person name="Yoshida M."/>
            <person name="Katayama Y."/>
            <person name="Omatsu T."/>
            <person name="Mizutani T."/>
            <person name="Kurata O."/>
            <person name="Wada S."/>
            <person name="Hoshino Y."/>
        </authorList>
    </citation>
    <scope>NUCLEOTIDE SEQUENCE [LARGE SCALE GENOMIC DNA]</scope>
    <source>
        <strain evidence="6">NJB0901</strain>
    </source>
</reference>
<keyword evidence="6" id="KW-1185">Reference proteome</keyword>
<reference evidence="5 6" key="2">
    <citation type="journal article" date="2017" name="Int. J. Syst. Evol. Microbiol.">
        <title>Mycobacterium stephanolepidis sp. nov., a rapidly growing species related to Mycobacterium chelonae, isolated from marine teleost fish, Stephanolepis cirrhifer.</title>
        <authorList>
            <person name="Fukano H."/>
            <person name="Wada S."/>
            <person name="Kurata O."/>
            <person name="Katayama K."/>
            <person name="Fujiwara N."/>
            <person name="Hoshino Y."/>
        </authorList>
    </citation>
    <scope>NUCLEOTIDE SEQUENCE [LARGE SCALE GENOMIC DNA]</scope>
    <source>
        <strain evidence="5 6">NJB0901</strain>
    </source>
</reference>
<dbReference type="Pfam" id="PF13555">
    <property type="entry name" value="AAA_29"/>
    <property type="match status" value="1"/>
</dbReference>